<evidence type="ECO:0008006" key="4">
    <source>
        <dbReference type="Google" id="ProtNLM"/>
    </source>
</evidence>
<feature type="transmembrane region" description="Helical" evidence="1">
    <location>
        <begin position="139"/>
        <end position="167"/>
    </location>
</feature>
<accession>A0ABP8YFU3</accession>
<feature type="transmembrane region" description="Helical" evidence="1">
    <location>
        <begin position="73"/>
        <end position="95"/>
    </location>
</feature>
<feature type="transmembrane region" description="Helical" evidence="1">
    <location>
        <begin position="101"/>
        <end position="119"/>
    </location>
</feature>
<sequence length="179" mass="18793">MTQLGAMLDALATVPTDGTCYESSAPQEWLGWGLIAGTTTVAAAMLSAALVARSSPPRATARRDTTFRRWWARLPQILALVLVGLLLVIGVATVAPGFRTGYAAESVVLVLALAPLVAVARWRSRTLRRGEPLAYRQHVVVACAQVVALTATVAALATTVAVVVAYAQATVPVDCSLVR</sequence>
<evidence type="ECO:0000313" key="2">
    <source>
        <dbReference type="EMBL" id="GAA4727829.1"/>
    </source>
</evidence>
<protein>
    <recommendedName>
        <fullName evidence="4">DUF202 domain-containing protein</fullName>
    </recommendedName>
</protein>
<reference evidence="3" key="1">
    <citation type="journal article" date="2019" name="Int. J. Syst. Evol. Microbiol.">
        <title>The Global Catalogue of Microorganisms (GCM) 10K type strain sequencing project: providing services to taxonomists for standard genome sequencing and annotation.</title>
        <authorList>
            <consortium name="The Broad Institute Genomics Platform"/>
            <consortium name="The Broad Institute Genome Sequencing Center for Infectious Disease"/>
            <person name="Wu L."/>
            <person name="Ma J."/>
        </authorList>
    </citation>
    <scope>NUCLEOTIDE SEQUENCE [LARGE SCALE GENOMIC DNA]</scope>
    <source>
        <strain evidence="3">JCM 18961</strain>
    </source>
</reference>
<dbReference type="Proteomes" id="UP001500556">
    <property type="component" value="Unassembled WGS sequence"/>
</dbReference>
<keyword evidence="1" id="KW-1133">Transmembrane helix</keyword>
<organism evidence="2 3">
    <name type="scientific">Pedococcus ginsenosidimutans</name>
    <dbReference type="NCBI Taxonomy" id="490570"/>
    <lineage>
        <taxon>Bacteria</taxon>
        <taxon>Bacillati</taxon>
        <taxon>Actinomycetota</taxon>
        <taxon>Actinomycetes</taxon>
        <taxon>Micrococcales</taxon>
        <taxon>Intrasporangiaceae</taxon>
        <taxon>Pedococcus</taxon>
    </lineage>
</organism>
<keyword evidence="1" id="KW-0472">Membrane</keyword>
<gene>
    <name evidence="2" type="ORF">GCM10025782_28160</name>
</gene>
<keyword evidence="3" id="KW-1185">Reference proteome</keyword>
<keyword evidence="1" id="KW-0812">Transmembrane</keyword>
<evidence type="ECO:0000256" key="1">
    <source>
        <dbReference type="SAM" id="Phobius"/>
    </source>
</evidence>
<feature type="transmembrane region" description="Helical" evidence="1">
    <location>
        <begin position="29"/>
        <end position="52"/>
    </location>
</feature>
<dbReference type="EMBL" id="BAABLO010000011">
    <property type="protein sequence ID" value="GAA4727829.1"/>
    <property type="molecule type" value="Genomic_DNA"/>
</dbReference>
<evidence type="ECO:0000313" key="3">
    <source>
        <dbReference type="Proteomes" id="UP001500556"/>
    </source>
</evidence>
<dbReference type="RefSeq" id="WP_345504249.1">
    <property type="nucleotide sequence ID" value="NZ_BAABLO010000011.1"/>
</dbReference>
<name>A0ABP8YFU3_9MICO</name>
<proteinExistence type="predicted"/>
<comment type="caution">
    <text evidence="2">The sequence shown here is derived from an EMBL/GenBank/DDBJ whole genome shotgun (WGS) entry which is preliminary data.</text>
</comment>